<dbReference type="InterPro" id="IPR050546">
    <property type="entry name" value="Glycosyl_Hydrlase_16"/>
</dbReference>
<dbReference type="PANTHER" id="PTHR10963">
    <property type="entry name" value="GLYCOSYL HYDROLASE-RELATED"/>
    <property type="match status" value="1"/>
</dbReference>
<proteinExistence type="inferred from homology"/>
<feature type="compositionally biased region" description="Low complexity" evidence="2">
    <location>
        <begin position="156"/>
        <end position="169"/>
    </location>
</feature>
<keyword evidence="3" id="KW-0812">Transmembrane</keyword>
<evidence type="ECO:0000256" key="2">
    <source>
        <dbReference type="SAM" id="MobiDB-lite"/>
    </source>
</evidence>
<dbReference type="Pfam" id="PF00722">
    <property type="entry name" value="Glyco_hydro_16"/>
    <property type="match status" value="1"/>
</dbReference>
<feature type="transmembrane region" description="Helical" evidence="3">
    <location>
        <begin position="71"/>
        <end position="90"/>
    </location>
</feature>
<dbReference type="Proteomes" id="UP001592530">
    <property type="component" value="Unassembled WGS sequence"/>
</dbReference>
<dbReference type="RefSeq" id="WP_380550021.1">
    <property type="nucleotide sequence ID" value="NZ_JBHEZY010000002.1"/>
</dbReference>
<dbReference type="EMBL" id="JBHEZY010000002">
    <property type="protein sequence ID" value="MFC1430430.1"/>
    <property type="molecule type" value="Genomic_DNA"/>
</dbReference>
<organism evidence="5 6">
    <name type="scientific">Streptacidiphilus alkalitolerans</name>
    <dbReference type="NCBI Taxonomy" id="3342712"/>
    <lineage>
        <taxon>Bacteria</taxon>
        <taxon>Bacillati</taxon>
        <taxon>Actinomycetota</taxon>
        <taxon>Actinomycetes</taxon>
        <taxon>Kitasatosporales</taxon>
        <taxon>Streptomycetaceae</taxon>
        <taxon>Streptacidiphilus</taxon>
    </lineage>
</organism>
<sequence>MNGQRRQRRIGVGLGLSGWVALAATALPASPAVLGWLRVLVVACFLVAGPGAAAVRAAARAPDRRGRGWERLEAAVLTVALSLSISAVVAEGFSLAHGFSSARVVGTLAAVTTALALLGHHRPRDPGRSRGPGSAPTAESGASAAGAGSGWPTEPGPAGQARRGPGPRAGLRRAGRVGRVGRGVVGLALLVTAAACGGQGAPASSGPSSGSSTTSAASALASAPAAPGPWHTVFQDDFNGTALDSTAWTTCYDWNLRGCTNGGNHELEWYQPGQVTVGGGRLSLTAQRRTTAGSDGHTYPWTSGMVSTGRDSWDATPRHTFTYGYFAASIQVPAGMGLFPAFWMMPQTRSAPPELDIAEFTRGAQSVLMTVHWAGAGGRDAHLSKRYGPVDFPAGYHVLALDWEPDSLTWYVDGVARFTTTAHVPKVPMEVLLDLAVGYPEAPPASMDSAVMKVDWVRVWQR</sequence>
<feature type="compositionally biased region" description="Low complexity" evidence="2">
    <location>
        <begin position="129"/>
        <end position="146"/>
    </location>
</feature>
<name>A0ABV6WWL8_9ACTN</name>
<dbReference type="SUPFAM" id="SSF49899">
    <property type="entry name" value="Concanavalin A-like lectins/glucanases"/>
    <property type="match status" value="1"/>
</dbReference>
<evidence type="ECO:0000256" key="3">
    <source>
        <dbReference type="SAM" id="Phobius"/>
    </source>
</evidence>
<feature type="region of interest" description="Disordered" evidence="2">
    <location>
        <begin position="119"/>
        <end position="175"/>
    </location>
</feature>
<comment type="similarity">
    <text evidence="1">Belongs to the glycosyl hydrolase 16 family.</text>
</comment>
<keyword evidence="3" id="KW-1133">Transmembrane helix</keyword>
<evidence type="ECO:0000259" key="4">
    <source>
        <dbReference type="PROSITE" id="PS51762"/>
    </source>
</evidence>
<keyword evidence="3" id="KW-0472">Membrane</keyword>
<dbReference type="InterPro" id="IPR013320">
    <property type="entry name" value="ConA-like_dom_sf"/>
</dbReference>
<dbReference type="Gene3D" id="2.60.120.200">
    <property type="match status" value="1"/>
</dbReference>
<dbReference type="CDD" id="cd08023">
    <property type="entry name" value="GH16_laminarinase_like"/>
    <property type="match status" value="1"/>
</dbReference>
<evidence type="ECO:0000313" key="6">
    <source>
        <dbReference type="Proteomes" id="UP001592530"/>
    </source>
</evidence>
<reference evidence="5 6" key="1">
    <citation type="submission" date="2024-09" db="EMBL/GenBank/DDBJ databases">
        <authorList>
            <person name="Lee S.D."/>
        </authorList>
    </citation>
    <scope>NUCLEOTIDE SEQUENCE [LARGE SCALE GENOMIC DNA]</scope>
    <source>
        <strain evidence="5 6">N1-3</strain>
    </source>
</reference>
<evidence type="ECO:0000256" key="1">
    <source>
        <dbReference type="ARBA" id="ARBA00006865"/>
    </source>
</evidence>
<protein>
    <submittedName>
        <fullName evidence="5">Family 16 glycosylhydrolase</fullName>
    </submittedName>
</protein>
<dbReference type="PROSITE" id="PS51762">
    <property type="entry name" value="GH16_2"/>
    <property type="match status" value="1"/>
</dbReference>
<evidence type="ECO:0000313" key="5">
    <source>
        <dbReference type="EMBL" id="MFC1430430.1"/>
    </source>
</evidence>
<comment type="caution">
    <text evidence="5">The sequence shown here is derived from an EMBL/GenBank/DDBJ whole genome shotgun (WGS) entry which is preliminary data.</text>
</comment>
<feature type="transmembrane region" description="Helical" evidence="3">
    <location>
        <begin position="36"/>
        <end position="59"/>
    </location>
</feature>
<gene>
    <name evidence="5" type="ORF">ACEZDB_07090</name>
</gene>
<feature type="transmembrane region" description="Helical" evidence="3">
    <location>
        <begin position="102"/>
        <end position="120"/>
    </location>
</feature>
<dbReference type="InterPro" id="IPR000757">
    <property type="entry name" value="Beta-glucanase-like"/>
</dbReference>
<dbReference type="PANTHER" id="PTHR10963:SF55">
    <property type="entry name" value="GLYCOSIDE HYDROLASE FAMILY 16 PROTEIN"/>
    <property type="match status" value="1"/>
</dbReference>
<feature type="domain" description="GH16" evidence="4">
    <location>
        <begin position="221"/>
        <end position="462"/>
    </location>
</feature>
<accession>A0ABV6WWL8</accession>